<proteinExistence type="predicted"/>
<evidence type="ECO:0000313" key="3">
    <source>
        <dbReference type="Proteomes" id="UP001296776"/>
    </source>
</evidence>
<dbReference type="RefSeq" id="WP_200348949.1">
    <property type="nucleotide sequence ID" value="NZ_NRSJ01000139.1"/>
</dbReference>
<dbReference type="AlphaFoldDB" id="A0AAJ0U8U4"/>
<gene>
    <name evidence="2" type="ORF">CKO40_23800</name>
</gene>
<name>A0AAJ0U8U4_9GAMM</name>
<keyword evidence="3" id="KW-1185">Reference proteome</keyword>
<reference evidence="2" key="1">
    <citation type="submission" date="2017-08" db="EMBL/GenBank/DDBJ databases">
        <authorList>
            <person name="Imhoff J.F."/>
            <person name="Rahn T."/>
            <person name="Kuenzel S."/>
            <person name="Neulinger S.C."/>
        </authorList>
    </citation>
    <scope>NUCLEOTIDE SEQUENCE</scope>
    <source>
        <strain evidence="2">DSM 11080</strain>
    </source>
</reference>
<reference evidence="2" key="2">
    <citation type="journal article" date="2020" name="Microorganisms">
        <title>Osmotic Adaptation and Compatible Solute Biosynthesis of Phototrophic Bacteria as Revealed from Genome Analyses.</title>
        <authorList>
            <person name="Imhoff J.F."/>
            <person name="Rahn T."/>
            <person name="Kunzel S."/>
            <person name="Keller A."/>
            <person name="Neulinger S.C."/>
        </authorList>
    </citation>
    <scope>NUCLEOTIDE SEQUENCE</scope>
    <source>
        <strain evidence="2">DSM 11080</strain>
    </source>
</reference>
<comment type="caution">
    <text evidence="2">The sequence shown here is derived from an EMBL/GenBank/DDBJ whole genome shotgun (WGS) entry which is preliminary data.</text>
</comment>
<accession>A0AAJ0U8U4</accession>
<evidence type="ECO:0000256" key="1">
    <source>
        <dbReference type="SAM" id="MobiDB-lite"/>
    </source>
</evidence>
<organism evidence="2 3">
    <name type="scientific">Halochromatium glycolicum</name>
    <dbReference type="NCBI Taxonomy" id="85075"/>
    <lineage>
        <taxon>Bacteria</taxon>
        <taxon>Pseudomonadati</taxon>
        <taxon>Pseudomonadota</taxon>
        <taxon>Gammaproteobacteria</taxon>
        <taxon>Chromatiales</taxon>
        <taxon>Chromatiaceae</taxon>
        <taxon>Halochromatium</taxon>
    </lineage>
</organism>
<feature type="non-terminal residue" evidence="2">
    <location>
        <position position="145"/>
    </location>
</feature>
<dbReference type="Proteomes" id="UP001296776">
    <property type="component" value="Unassembled WGS sequence"/>
</dbReference>
<feature type="compositionally biased region" description="Basic and acidic residues" evidence="1">
    <location>
        <begin position="1"/>
        <end position="11"/>
    </location>
</feature>
<sequence length="145" mass="15959">MPTITFRDRDGSGALVSPTGPTGSVDYVSNDFSVFPYGLVPIKIPLYEREDTGTRTEGNQIITEWRRVLTGFEDGLAGYLYEGGAVTASYLPADHVGTPASETLILNDLRLDLTPGYNERIVRGSLRFRFGSSLYVDQAGLIYRD</sequence>
<feature type="region of interest" description="Disordered" evidence="1">
    <location>
        <begin position="1"/>
        <end position="20"/>
    </location>
</feature>
<dbReference type="EMBL" id="NRSJ01000139">
    <property type="protein sequence ID" value="MBK1707460.1"/>
    <property type="molecule type" value="Genomic_DNA"/>
</dbReference>
<protein>
    <submittedName>
        <fullName evidence="2">Uncharacterized protein</fullName>
    </submittedName>
</protein>
<evidence type="ECO:0000313" key="2">
    <source>
        <dbReference type="EMBL" id="MBK1707460.1"/>
    </source>
</evidence>